<dbReference type="PANTHER" id="PTHR31087:SF25">
    <property type="entry name" value="TRANSLATION INITIATION FACTOR 2B FAMILY PROTEIN, PUTATIVE, EXPRESSED-RELATED"/>
    <property type="match status" value="1"/>
</dbReference>
<comment type="caution">
    <text evidence="2">The sequence shown here is derived from an EMBL/GenBank/DDBJ whole genome shotgun (WGS) entry which is preliminary data.</text>
</comment>
<evidence type="ECO:0008006" key="4">
    <source>
        <dbReference type="Google" id="ProtNLM"/>
    </source>
</evidence>
<name>A0A2H5Q6S9_CITUN</name>
<dbReference type="STRING" id="55188.A0A2H5Q6S9"/>
<evidence type="ECO:0000313" key="3">
    <source>
        <dbReference type="Proteomes" id="UP000236630"/>
    </source>
</evidence>
<dbReference type="Pfam" id="PF04525">
    <property type="entry name" value="LOR"/>
    <property type="match status" value="1"/>
</dbReference>
<dbReference type="Gene3D" id="2.40.160.200">
    <property type="entry name" value="LURP1-related"/>
    <property type="match status" value="1"/>
</dbReference>
<comment type="similarity">
    <text evidence="1">Belongs to the LOR family.</text>
</comment>
<accession>A0A2H5Q6S9</accession>
<dbReference type="Proteomes" id="UP000236630">
    <property type="component" value="Unassembled WGS sequence"/>
</dbReference>
<dbReference type="PANTHER" id="PTHR31087">
    <property type="match status" value="1"/>
</dbReference>
<evidence type="ECO:0000256" key="1">
    <source>
        <dbReference type="ARBA" id="ARBA00005437"/>
    </source>
</evidence>
<dbReference type="InterPro" id="IPR007612">
    <property type="entry name" value="LOR"/>
</dbReference>
<dbReference type="EMBL" id="BDQV01000232">
    <property type="protein sequence ID" value="GAY60334.1"/>
    <property type="molecule type" value="Genomic_DNA"/>
</dbReference>
<dbReference type="SUPFAM" id="SSF54518">
    <property type="entry name" value="Tubby C-terminal domain-like"/>
    <property type="match status" value="1"/>
</dbReference>
<organism evidence="2 3">
    <name type="scientific">Citrus unshiu</name>
    <name type="common">Satsuma mandarin</name>
    <name type="synonym">Citrus nobilis var. unshiu</name>
    <dbReference type="NCBI Taxonomy" id="55188"/>
    <lineage>
        <taxon>Eukaryota</taxon>
        <taxon>Viridiplantae</taxon>
        <taxon>Streptophyta</taxon>
        <taxon>Embryophyta</taxon>
        <taxon>Tracheophyta</taxon>
        <taxon>Spermatophyta</taxon>
        <taxon>Magnoliopsida</taxon>
        <taxon>eudicotyledons</taxon>
        <taxon>Gunneridae</taxon>
        <taxon>Pentapetalae</taxon>
        <taxon>rosids</taxon>
        <taxon>malvids</taxon>
        <taxon>Sapindales</taxon>
        <taxon>Rutaceae</taxon>
        <taxon>Aurantioideae</taxon>
        <taxon>Citrus</taxon>
    </lineage>
</organism>
<sequence length="206" mass="23314">MAKKVHPRGLLSSSSSSAPCYFSSKRETFTIWMKSLVLNGKGCTVFDSDGHIMYRVDNYNSKSNNEVYLMDFDGGVLFTILKKRYFRLFGFWEGYRSTGKVETNPKRPDFLVRQSFNMLRRNSDCEVILGLDDNHPYNYAMTSLNGKCACKIVDNFGDTVAELKRKEARSGVVFGEDVLSMEVKPCVDLSLVMGLLVVYGLINSLM</sequence>
<keyword evidence="3" id="KW-1185">Reference proteome</keyword>
<dbReference type="InterPro" id="IPR038595">
    <property type="entry name" value="LOR_sf"/>
</dbReference>
<dbReference type="AlphaFoldDB" id="A0A2H5Q6S9"/>
<gene>
    <name evidence="2" type="ORF">CUMW_201170</name>
</gene>
<protein>
    <recommendedName>
        <fullName evidence="4">Tubby C-terminal domain-containing protein</fullName>
    </recommendedName>
</protein>
<evidence type="ECO:0000313" key="2">
    <source>
        <dbReference type="EMBL" id="GAY60334.1"/>
    </source>
</evidence>
<dbReference type="InterPro" id="IPR025659">
    <property type="entry name" value="Tubby-like_C"/>
</dbReference>
<reference evidence="2 3" key="1">
    <citation type="journal article" date="2017" name="Front. Genet.">
        <title>Draft sequencing of the heterozygous diploid genome of Satsuma (Citrus unshiu Marc.) using a hybrid assembly approach.</title>
        <authorList>
            <person name="Shimizu T."/>
            <person name="Tanizawa Y."/>
            <person name="Mochizuki T."/>
            <person name="Nagasaki H."/>
            <person name="Yoshioka T."/>
            <person name="Toyoda A."/>
            <person name="Fujiyama A."/>
            <person name="Kaminuma E."/>
            <person name="Nakamura Y."/>
        </authorList>
    </citation>
    <scope>NUCLEOTIDE SEQUENCE [LARGE SCALE GENOMIC DNA]</scope>
    <source>
        <strain evidence="3">cv. Miyagawa wase</strain>
    </source>
</reference>
<proteinExistence type="inferred from homology"/>